<protein>
    <submittedName>
        <fullName evidence="2">Uncharacterized protein</fullName>
    </submittedName>
</protein>
<proteinExistence type="predicted"/>
<organism evidence="2 3">
    <name type="scientific">Meganyctiphanes norvegica</name>
    <name type="common">Northern krill</name>
    <name type="synonym">Thysanopoda norvegica</name>
    <dbReference type="NCBI Taxonomy" id="48144"/>
    <lineage>
        <taxon>Eukaryota</taxon>
        <taxon>Metazoa</taxon>
        <taxon>Ecdysozoa</taxon>
        <taxon>Arthropoda</taxon>
        <taxon>Crustacea</taxon>
        <taxon>Multicrustacea</taxon>
        <taxon>Malacostraca</taxon>
        <taxon>Eumalacostraca</taxon>
        <taxon>Eucarida</taxon>
        <taxon>Euphausiacea</taxon>
        <taxon>Euphausiidae</taxon>
        <taxon>Meganyctiphanes</taxon>
    </lineage>
</organism>
<dbReference type="AlphaFoldDB" id="A0AAV2QSF9"/>
<evidence type="ECO:0000256" key="1">
    <source>
        <dbReference type="SAM" id="Phobius"/>
    </source>
</evidence>
<keyword evidence="1" id="KW-0812">Transmembrane</keyword>
<reference evidence="2 3" key="1">
    <citation type="submission" date="2024-05" db="EMBL/GenBank/DDBJ databases">
        <authorList>
            <person name="Wallberg A."/>
        </authorList>
    </citation>
    <scope>NUCLEOTIDE SEQUENCE [LARGE SCALE GENOMIC DNA]</scope>
</reference>
<name>A0AAV2QSF9_MEGNR</name>
<dbReference type="EMBL" id="CAXKWB010009438">
    <property type="protein sequence ID" value="CAL4094752.1"/>
    <property type="molecule type" value="Genomic_DNA"/>
</dbReference>
<keyword evidence="3" id="KW-1185">Reference proteome</keyword>
<feature type="transmembrane region" description="Helical" evidence="1">
    <location>
        <begin position="216"/>
        <end position="238"/>
    </location>
</feature>
<feature type="transmembrane region" description="Helical" evidence="1">
    <location>
        <begin position="244"/>
        <end position="265"/>
    </location>
</feature>
<evidence type="ECO:0000313" key="3">
    <source>
        <dbReference type="Proteomes" id="UP001497623"/>
    </source>
</evidence>
<keyword evidence="1" id="KW-1133">Transmembrane helix</keyword>
<gene>
    <name evidence="2" type="ORF">MNOR_LOCUS15228</name>
</gene>
<feature type="non-terminal residue" evidence="2">
    <location>
        <position position="379"/>
    </location>
</feature>
<dbReference type="Proteomes" id="UP001497623">
    <property type="component" value="Unassembled WGS sequence"/>
</dbReference>
<sequence>MLPESSLSSPTMAVGHCHGSSADVVVPYGTPPLSPMCEAATTAISVATTTHSQPHPVISSDAASDLPQPLSDGWRDGIPYHQVEPPILPETSSVYNITHTIEATSRACCSTADTPQLLPDTHNLLSNSVPHFTICNIPHGSSSTTTPAFTYSIAAGQQMLPTGSPVCPRYTGIFALDDILHGEGSWVSHGRVEAPDDPRRSYTSAPVGGVGVVRRWACTGALLLVGALPWIIAMATFIRQRNSALAGLLGLVFVFFMAVVLGRIIRRVQEAGWLARQERRRRQCMTHCSSQMLMSESPPAYEVVVKSPPPYSISCVSSSHSQSSHADSSYVTPMTHLHDRTHRDQSTETLAGTRITNIDDRDPSLPSYDEAIRHCKTSD</sequence>
<comment type="caution">
    <text evidence="2">The sequence shown here is derived from an EMBL/GenBank/DDBJ whole genome shotgun (WGS) entry which is preliminary data.</text>
</comment>
<accession>A0AAV2QSF9</accession>
<evidence type="ECO:0000313" key="2">
    <source>
        <dbReference type="EMBL" id="CAL4094752.1"/>
    </source>
</evidence>
<keyword evidence="1" id="KW-0472">Membrane</keyword>